<evidence type="ECO:0000256" key="1">
    <source>
        <dbReference type="SAM" id="MobiDB-lite"/>
    </source>
</evidence>
<dbReference type="EMBL" id="PRCW01000004">
    <property type="protein sequence ID" value="PYD49271.1"/>
    <property type="molecule type" value="Genomic_DNA"/>
</dbReference>
<accession>A0A318Q9M3</accession>
<evidence type="ECO:0000313" key="3">
    <source>
        <dbReference type="EMBL" id="PYD75585.1"/>
    </source>
</evidence>
<evidence type="ECO:0000313" key="5">
    <source>
        <dbReference type="Proteomes" id="UP000248116"/>
    </source>
</evidence>
<reference evidence="2 5" key="2">
    <citation type="submission" date="2018-02" db="EMBL/GenBank/DDBJ databases">
        <authorList>
            <person name="Skraban J."/>
            <person name="Trcek J."/>
        </authorList>
    </citation>
    <scope>NUCLEOTIDE SEQUENCE [LARGE SCALE GENOMIC DNA]</scope>
    <source>
        <strain evidence="2 5">AV446</strain>
    </source>
</reference>
<protein>
    <submittedName>
        <fullName evidence="3">Uncharacterized protein</fullName>
    </submittedName>
</protein>
<keyword evidence="5" id="KW-1185">Reference proteome</keyword>
<feature type="region of interest" description="Disordered" evidence="1">
    <location>
        <begin position="1"/>
        <end position="70"/>
    </location>
</feature>
<dbReference type="Proteomes" id="UP000247609">
    <property type="component" value="Unassembled WGS sequence"/>
</dbReference>
<sequence length="70" mass="7742">MARHPFSHPLHHPPVPAAWSRWQGRGTRTPPFMHVTPHAHHPCRDGAGEGTGESGILFPTRGMRMTEGNT</sequence>
<dbReference type="EMBL" id="NOXG01000007">
    <property type="protein sequence ID" value="PYD75585.1"/>
    <property type="molecule type" value="Genomic_DNA"/>
</dbReference>
<evidence type="ECO:0000313" key="4">
    <source>
        <dbReference type="Proteomes" id="UP000247609"/>
    </source>
</evidence>
<dbReference type="AlphaFoldDB" id="A0A318Q9M3"/>
<evidence type="ECO:0000313" key="2">
    <source>
        <dbReference type="EMBL" id="PYD49271.1"/>
    </source>
</evidence>
<dbReference type="Proteomes" id="UP000248116">
    <property type="component" value="Unassembled WGS sequence"/>
</dbReference>
<gene>
    <name evidence="2" type="ORF">C3920_00615</name>
    <name evidence="3" type="ORF">CFR71_08375</name>
</gene>
<reference evidence="3 4" key="1">
    <citation type="submission" date="2017-07" db="EMBL/GenBank/DDBJ databases">
        <title>A draft genome sequence of Komagataeibacter sp. T5K1.</title>
        <authorList>
            <person name="Skraban J."/>
            <person name="Cleenwerck I."/>
            <person name="Vandamme P."/>
            <person name="Trcek J."/>
        </authorList>
    </citation>
    <scope>NUCLEOTIDE SEQUENCE [LARGE SCALE GENOMIC DNA]</scope>
    <source>
        <strain evidence="3 4">T5K1</strain>
    </source>
</reference>
<organism evidence="3 4">
    <name type="scientific">Novacetimonas pomaceti</name>
    <dbReference type="NCBI Taxonomy" id="2021998"/>
    <lineage>
        <taxon>Bacteria</taxon>
        <taxon>Pseudomonadati</taxon>
        <taxon>Pseudomonadota</taxon>
        <taxon>Alphaproteobacteria</taxon>
        <taxon>Acetobacterales</taxon>
        <taxon>Acetobacteraceae</taxon>
        <taxon>Novacetimonas</taxon>
    </lineage>
</organism>
<comment type="caution">
    <text evidence="3">The sequence shown here is derived from an EMBL/GenBank/DDBJ whole genome shotgun (WGS) entry which is preliminary data.</text>
</comment>
<feature type="compositionally biased region" description="Basic residues" evidence="1">
    <location>
        <begin position="1"/>
        <end position="11"/>
    </location>
</feature>
<name>A0A318Q9M3_9PROT</name>
<proteinExistence type="predicted"/>